<accession>A0ABM0LYQ1</accession>
<protein>
    <submittedName>
        <fullName evidence="4">Uncharacterized protein LOC102807089</fullName>
    </submittedName>
</protein>
<dbReference type="Proteomes" id="UP000694865">
    <property type="component" value="Unplaced"/>
</dbReference>
<dbReference type="CDD" id="cd01644">
    <property type="entry name" value="RT_pepA17"/>
    <property type="match status" value="1"/>
</dbReference>
<organism evidence="3 4">
    <name type="scientific">Saccoglossus kowalevskii</name>
    <name type="common">Acorn worm</name>
    <dbReference type="NCBI Taxonomy" id="10224"/>
    <lineage>
        <taxon>Eukaryota</taxon>
        <taxon>Metazoa</taxon>
        <taxon>Hemichordata</taxon>
        <taxon>Enteropneusta</taxon>
        <taxon>Harrimaniidae</taxon>
        <taxon>Saccoglossus</taxon>
    </lineage>
</organism>
<dbReference type="RefSeq" id="XP_006812892.1">
    <property type="nucleotide sequence ID" value="XM_006812829.1"/>
</dbReference>
<name>A0ABM0LYQ1_SACKO</name>
<dbReference type="Pfam" id="PF00078">
    <property type="entry name" value="RVT_1"/>
    <property type="match status" value="1"/>
</dbReference>
<dbReference type="Gene3D" id="3.10.10.10">
    <property type="entry name" value="HIV Type 1 Reverse Transcriptase, subunit A, domain 1"/>
    <property type="match status" value="1"/>
</dbReference>
<dbReference type="InterPro" id="IPR043128">
    <property type="entry name" value="Rev_trsase/Diguanyl_cyclase"/>
</dbReference>
<evidence type="ECO:0000313" key="4">
    <source>
        <dbReference type="RefSeq" id="XP_006812892.1"/>
    </source>
</evidence>
<dbReference type="InterPro" id="IPR005312">
    <property type="entry name" value="DUF1759"/>
</dbReference>
<dbReference type="InterPro" id="IPR008042">
    <property type="entry name" value="Retrotrans_Pao"/>
</dbReference>
<evidence type="ECO:0000313" key="3">
    <source>
        <dbReference type="Proteomes" id="UP000694865"/>
    </source>
</evidence>
<gene>
    <name evidence="4" type="primary">LOC102807089</name>
</gene>
<dbReference type="Pfam" id="PF05380">
    <property type="entry name" value="Peptidase_A17"/>
    <property type="match status" value="1"/>
</dbReference>
<dbReference type="GeneID" id="102807089"/>
<dbReference type="InterPro" id="IPR000477">
    <property type="entry name" value="RT_dom"/>
</dbReference>
<dbReference type="PANTHER" id="PTHR47331">
    <property type="entry name" value="PHD-TYPE DOMAIN-CONTAINING PROTEIN"/>
    <property type="match status" value="1"/>
</dbReference>
<sequence>MSARGTRPAYRGKMTQLLKKAEDTIVKFNSEDDVDWDNLLITKERIEDKFKLLEKLDAEIIQSTNEDQLNDVILEADNYMDEVFARKFKICKFINQHAATRETTGSTVRTNTSSTRQSTTSTSNTVHLPKLQLPTFSGDSLKWKAFYDVFISAVDNDPSFSEVQKFQYLRGQLSGEAARTIDGLPLTNTNYRHAIQLLEKRYGQTHKIVNAYMKSLWDLPKPTSDMNSLRNFYDTIETNVRGLEALGKKETSYGDLLVPIVFEKLPRGIRKQITRDHGDCEWKLSELRESLYKEIQALEVSSLINDSAGEYEQETQQMTAAFYTGTKTSATRTSTRNFRPRNAPKPRKTCAYCKGQHFHSNCVIVTDRNKRHDIVKRDRLCFNCLGRHQVSECRSTNKCLRCGRKHHTSLCTLEPQMRASSDQSSRDTTSTSLNKSTPACVNFAAAAQRKNNYDNQPVLLKTVVTEISTDTQSLTAVLLFDEGATRTFITEDLAQKLNVKPSGSELIQLATLNGSRSVSALIVPTISTPMKNLISKSVLNLPHLRGLRLAHPASSSDSFEVSLLIGADYYWNFVGDDIIRGPGPTAVMSEFGYLLSGPTGTRMRIPTNTTMLHIAASNQNEQIKLQDFWNLESIGIRDEIHEPKADFFKEYCDSNLQFEEGKYTAKFPWKPEHPPLPTNYQLSEKRTRNLVHRLPSDILEYYNKTIHDQISRDFVEEVLNDDNERGHYLPHHAVKKDSPTTPIRVVYDCSSKQSPIIPSLNDCLEVGPQLLNDLTGILLRFRVHRYAFSSDIEKAFLNVRLHESDRDYTKFLWLTDPTNPDSAFKTYRFKSVPFGAASSPFILNAVLKTHTEKNATNAITSDLKHNIYVDNIISGTSEIKDVIEYYEFSKDLLKSGGFNLRSWASNCEQLRDLAKADNVADLNTEVHILGLRWKTLSDELTYANNISNDETILPTKREVSSATSSVYDPFGYLAPVVIKAKIFTQELWKRKLDWDEPLPSDLTNEWNAICSLVNQQIPSKSVTLFSTIMTTRSDCIGIWQKLRD</sequence>
<evidence type="ECO:0000256" key="1">
    <source>
        <dbReference type="SAM" id="MobiDB-lite"/>
    </source>
</evidence>
<dbReference type="Gene3D" id="3.30.70.270">
    <property type="match status" value="1"/>
</dbReference>
<dbReference type="PANTHER" id="PTHR47331:SF5">
    <property type="entry name" value="RIBONUCLEASE H"/>
    <property type="match status" value="1"/>
</dbReference>
<reference evidence="4" key="1">
    <citation type="submission" date="2025-08" db="UniProtKB">
        <authorList>
            <consortium name="RefSeq"/>
        </authorList>
    </citation>
    <scope>IDENTIFICATION</scope>
    <source>
        <tissue evidence="4">Testes</tissue>
    </source>
</reference>
<feature type="region of interest" description="Disordered" evidence="1">
    <location>
        <begin position="102"/>
        <end position="124"/>
    </location>
</feature>
<proteinExistence type="predicted"/>
<dbReference type="Pfam" id="PF13650">
    <property type="entry name" value="Asp_protease_2"/>
    <property type="match status" value="1"/>
</dbReference>
<feature type="domain" description="Reverse transcriptase" evidence="2">
    <location>
        <begin position="775"/>
        <end position="900"/>
    </location>
</feature>
<evidence type="ECO:0000259" key="2">
    <source>
        <dbReference type="Pfam" id="PF00078"/>
    </source>
</evidence>
<dbReference type="SUPFAM" id="SSF56672">
    <property type="entry name" value="DNA/RNA polymerases"/>
    <property type="match status" value="1"/>
</dbReference>
<keyword evidence="3" id="KW-1185">Reference proteome</keyword>
<dbReference type="Pfam" id="PF03564">
    <property type="entry name" value="DUF1759"/>
    <property type="match status" value="1"/>
</dbReference>
<dbReference type="InterPro" id="IPR043502">
    <property type="entry name" value="DNA/RNA_pol_sf"/>
</dbReference>